<feature type="transmembrane region" description="Helical" evidence="9">
    <location>
        <begin position="172"/>
        <end position="193"/>
    </location>
</feature>
<evidence type="ECO:0000256" key="5">
    <source>
        <dbReference type="ARBA" id="ARBA00022692"/>
    </source>
</evidence>
<name>A0A0C1S0Y2_9ENTR</name>
<dbReference type="InterPro" id="IPR001463">
    <property type="entry name" value="Na/Ala_symport"/>
</dbReference>
<feature type="transmembrane region" description="Helical" evidence="9">
    <location>
        <begin position="383"/>
        <end position="402"/>
    </location>
</feature>
<dbReference type="EMBL" id="AWXV01000002">
    <property type="protein sequence ID" value="KIE64217.1"/>
    <property type="molecule type" value="Genomic_DNA"/>
</dbReference>
<feature type="transmembrane region" description="Helical" evidence="9">
    <location>
        <begin position="296"/>
        <end position="322"/>
    </location>
</feature>
<reference evidence="10 11" key="1">
    <citation type="journal article" date="2014" name="G3 (Bethesda)">
        <title>Genome sequence of Candidatus Riesia pediculischaeffi, endosymbiont of chimpanzee lice, and genomic comparison of recently acquired endosymbionts from human and chimpanzee lice.</title>
        <authorList>
            <person name="Boyd B.M."/>
            <person name="Allen J.M."/>
            <person name="de Crecy-Lagard V."/>
            <person name="Reed D.L."/>
        </authorList>
    </citation>
    <scope>NUCLEOTIDE SEQUENCE [LARGE SCALE GENOMIC DNA]</scope>
    <source>
        <strain evidence="10 11">PTSU</strain>
    </source>
</reference>
<comment type="caution">
    <text evidence="10">The sequence shown here is derived from an EMBL/GenBank/DDBJ whole genome shotgun (WGS) entry which is preliminary data.</text>
</comment>
<accession>A0A0C1S0Y2</accession>
<dbReference type="PATRIC" id="fig|1401651.3.peg.213"/>
<keyword evidence="9" id="KW-0997">Cell inner membrane</keyword>
<evidence type="ECO:0000313" key="11">
    <source>
        <dbReference type="Proteomes" id="UP000054529"/>
    </source>
</evidence>
<keyword evidence="6 9" id="KW-0769">Symport</keyword>
<dbReference type="GO" id="GO:0005886">
    <property type="term" value="C:plasma membrane"/>
    <property type="evidence" value="ECO:0007669"/>
    <property type="project" value="UniProtKB-SubCell"/>
</dbReference>
<evidence type="ECO:0000256" key="7">
    <source>
        <dbReference type="ARBA" id="ARBA00022989"/>
    </source>
</evidence>
<evidence type="ECO:0000256" key="3">
    <source>
        <dbReference type="ARBA" id="ARBA00022448"/>
    </source>
</evidence>
<evidence type="ECO:0000256" key="2">
    <source>
        <dbReference type="ARBA" id="ARBA00009261"/>
    </source>
</evidence>
<feature type="transmembrane region" description="Helical" evidence="9">
    <location>
        <begin position="351"/>
        <end position="371"/>
    </location>
</feature>
<dbReference type="HOGENOM" id="CLU_024867_0_1_6"/>
<dbReference type="Proteomes" id="UP000054529">
    <property type="component" value="Unassembled WGS sequence"/>
</dbReference>
<feature type="transmembrane region" description="Helical" evidence="9">
    <location>
        <begin position="414"/>
        <end position="437"/>
    </location>
</feature>
<dbReference type="PANTHER" id="PTHR30330">
    <property type="entry name" value="AGSS FAMILY TRANSPORTER, SODIUM-ALANINE"/>
    <property type="match status" value="1"/>
</dbReference>
<keyword evidence="3 9" id="KW-0813">Transport</keyword>
<keyword evidence="4" id="KW-1003">Cell membrane</keyword>
<feature type="transmembrane region" description="Helical" evidence="9">
    <location>
        <begin position="12"/>
        <end position="34"/>
    </location>
</feature>
<feature type="transmembrane region" description="Helical" evidence="9">
    <location>
        <begin position="140"/>
        <end position="160"/>
    </location>
</feature>
<keyword evidence="5 9" id="KW-0812">Transmembrane</keyword>
<sequence length="472" mass="52407">MQLIDKLNNFLWSYLLTYFLILIGLYLTVGTRFVQIKNFFHMFTILKGSNRSNKFGISSFQALCTTLASRVGTGNLTGVAIALNLGGIGSIFWMWIAAMIGMATSFSESTLAQVYKIIDKKGHYYGGPAYYIEKGLNMRWMGVLFSILLIISFGLVFNSVQSNSIVKAVSLAFNINSLYIGTWISITCGIIIFGGSRSVSRISEFIVPFMAMSYLSLSCWAISQNVGQIFEVLFLIIKNAFGTKEACSGMVGYSISQVMTQGIKRGLFSNEAGMGSTPNAAASASPYPPHPVSQGYIQMLGVFVDTMIICSTTAFLIIFSGVLNDTNRCLNGIELTQLAISYFFGDFGKVFIAVSTFFFSFTSIISNYCYAESNMIFLKKNNAHSLFILKIGTLIMIIFGTYAETPLVWKLADISMGCMAIINLTAIFMLSKLIFMLTKDYNSQRREGKIPVFDAKKYPKIRIKNDVWKNIK</sequence>
<organism evidence="10 11">
    <name type="scientific">Candidatus Riesia pediculischaeffi PTSU</name>
    <dbReference type="NCBI Taxonomy" id="1401651"/>
    <lineage>
        <taxon>Bacteria</taxon>
        <taxon>Pseudomonadati</taxon>
        <taxon>Pseudomonadota</taxon>
        <taxon>Gammaproteobacteria</taxon>
        <taxon>Enterobacterales</taxon>
        <taxon>Enterobacteriaceae</taxon>
        <taxon>Candidatus Riesia</taxon>
    </lineage>
</organism>
<evidence type="ECO:0000256" key="6">
    <source>
        <dbReference type="ARBA" id="ARBA00022847"/>
    </source>
</evidence>
<dbReference type="GO" id="GO:0005283">
    <property type="term" value="F:amino acid:sodium symporter activity"/>
    <property type="evidence" value="ECO:0007669"/>
    <property type="project" value="InterPro"/>
</dbReference>
<gene>
    <name evidence="10" type="ORF">P689_119188</name>
</gene>
<feature type="transmembrane region" description="Helical" evidence="9">
    <location>
        <begin position="205"/>
        <end position="223"/>
    </location>
</feature>
<keyword evidence="8 9" id="KW-0472">Membrane</keyword>
<evidence type="ECO:0000313" key="10">
    <source>
        <dbReference type="EMBL" id="KIE64217.1"/>
    </source>
</evidence>
<evidence type="ECO:0000256" key="9">
    <source>
        <dbReference type="RuleBase" id="RU363064"/>
    </source>
</evidence>
<dbReference type="FunFam" id="1.20.1740.10:FF:000004">
    <property type="entry name" value="Sodium:alanine symporter family protein"/>
    <property type="match status" value="1"/>
</dbReference>
<evidence type="ECO:0000256" key="4">
    <source>
        <dbReference type="ARBA" id="ARBA00022475"/>
    </source>
</evidence>
<dbReference type="AlphaFoldDB" id="A0A0C1S0Y2"/>
<dbReference type="PRINTS" id="PR00175">
    <property type="entry name" value="NAALASMPORT"/>
</dbReference>
<proteinExistence type="inferred from homology"/>
<feature type="transmembrane region" description="Helical" evidence="9">
    <location>
        <begin position="79"/>
        <end position="100"/>
    </location>
</feature>
<keyword evidence="7 9" id="KW-1133">Transmembrane helix</keyword>
<dbReference type="PANTHER" id="PTHR30330:SF1">
    <property type="entry name" value="AMINO-ACID CARRIER PROTEIN ALST"/>
    <property type="match status" value="1"/>
</dbReference>
<dbReference type="NCBIfam" id="TIGR00835">
    <property type="entry name" value="agcS"/>
    <property type="match status" value="1"/>
</dbReference>
<comment type="subcellular location">
    <subcellularLocation>
        <location evidence="9">Cell inner membrane</location>
        <topology evidence="9">Multi-pass membrane protein</topology>
    </subcellularLocation>
    <subcellularLocation>
        <location evidence="1">Cell membrane</location>
        <topology evidence="1">Multi-pass membrane protein</topology>
    </subcellularLocation>
</comment>
<evidence type="ECO:0000256" key="8">
    <source>
        <dbReference type="ARBA" id="ARBA00023136"/>
    </source>
</evidence>
<comment type="similarity">
    <text evidence="2 9">Belongs to the alanine or glycine:cation symporter (AGCS) (TC 2.A.25) family.</text>
</comment>
<evidence type="ECO:0000256" key="1">
    <source>
        <dbReference type="ARBA" id="ARBA00004651"/>
    </source>
</evidence>
<dbReference type="Pfam" id="PF01235">
    <property type="entry name" value="Na_Ala_symp"/>
    <property type="match status" value="1"/>
</dbReference>
<protein>
    <submittedName>
        <fullName evidence="10">Sodium/alanine symporter</fullName>
    </submittedName>
</protein>